<evidence type="ECO:0000256" key="1">
    <source>
        <dbReference type="ARBA" id="ARBA00022723"/>
    </source>
</evidence>
<organism evidence="5">
    <name type="scientific">marine sediment metagenome</name>
    <dbReference type="NCBI Taxonomy" id="412755"/>
    <lineage>
        <taxon>unclassified sequences</taxon>
        <taxon>metagenomes</taxon>
        <taxon>ecological metagenomes</taxon>
    </lineage>
</organism>
<dbReference type="InterPro" id="IPR002328">
    <property type="entry name" value="ADH_Zn_CS"/>
</dbReference>
<dbReference type="PROSITE" id="PS00059">
    <property type="entry name" value="ADH_ZINC"/>
    <property type="match status" value="1"/>
</dbReference>
<evidence type="ECO:0000256" key="2">
    <source>
        <dbReference type="ARBA" id="ARBA00022833"/>
    </source>
</evidence>
<gene>
    <name evidence="5" type="ORF">S06H3_64632</name>
</gene>
<dbReference type="InterPro" id="IPR013154">
    <property type="entry name" value="ADH-like_N"/>
</dbReference>
<feature type="non-terminal residue" evidence="5">
    <location>
        <position position="115"/>
    </location>
</feature>
<evidence type="ECO:0000256" key="3">
    <source>
        <dbReference type="ARBA" id="ARBA00023002"/>
    </source>
</evidence>
<sequence length="115" mass="12263">KGRRNTFSPGTMKAARIFGPYDIRLVDVPTPVPGPGEVLCKVSCVGMCGTDYAIYSGEFSFVKDGSIKFPMTPGHEWSGLVEKTGKDVTGFQTGDRVIGDTAVACGVCYECLMGQ</sequence>
<reference evidence="5" key="1">
    <citation type="journal article" date="2014" name="Front. Microbiol.">
        <title>High frequency of phylogenetically diverse reductive dehalogenase-homologous genes in deep subseafloor sedimentary metagenomes.</title>
        <authorList>
            <person name="Kawai M."/>
            <person name="Futagami T."/>
            <person name="Toyoda A."/>
            <person name="Takaki Y."/>
            <person name="Nishi S."/>
            <person name="Hori S."/>
            <person name="Arai W."/>
            <person name="Tsubouchi T."/>
            <person name="Morono Y."/>
            <person name="Uchiyama I."/>
            <person name="Ito T."/>
            <person name="Fujiyama A."/>
            <person name="Inagaki F."/>
            <person name="Takami H."/>
        </authorList>
    </citation>
    <scope>NUCLEOTIDE SEQUENCE</scope>
    <source>
        <strain evidence="5">Expedition CK06-06</strain>
    </source>
</reference>
<evidence type="ECO:0000259" key="4">
    <source>
        <dbReference type="Pfam" id="PF08240"/>
    </source>
</evidence>
<accession>X1QW05</accession>
<comment type="caution">
    <text evidence="5">The sequence shown here is derived from an EMBL/GenBank/DDBJ whole genome shotgun (WGS) entry which is preliminary data.</text>
</comment>
<dbReference type="Pfam" id="PF08240">
    <property type="entry name" value="ADH_N"/>
    <property type="match status" value="1"/>
</dbReference>
<keyword evidence="1" id="KW-0479">Metal-binding</keyword>
<dbReference type="InterPro" id="IPR050129">
    <property type="entry name" value="Zn_alcohol_dh"/>
</dbReference>
<keyword evidence="3" id="KW-0560">Oxidoreductase</keyword>
<dbReference type="AlphaFoldDB" id="X1QW05"/>
<dbReference type="PANTHER" id="PTHR43401">
    <property type="entry name" value="L-THREONINE 3-DEHYDROGENASE"/>
    <property type="match status" value="1"/>
</dbReference>
<feature type="domain" description="Alcohol dehydrogenase-like N-terminal" evidence="4">
    <location>
        <begin position="34"/>
        <end position="114"/>
    </location>
</feature>
<dbReference type="Gene3D" id="3.90.180.10">
    <property type="entry name" value="Medium-chain alcohol dehydrogenases, catalytic domain"/>
    <property type="match status" value="1"/>
</dbReference>
<dbReference type="GO" id="GO:0016491">
    <property type="term" value="F:oxidoreductase activity"/>
    <property type="evidence" value="ECO:0007669"/>
    <property type="project" value="UniProtKB-KW"/>
</dbReference>
<protein>
    <recommendedName>
        <fullName evidence="4">Alcohol dehydrogenase-like N-terminal domain-containing protein</fullName>
    </recommendedName>
</protein>
<keyword evidence="2" id="KW-0862">Zinc</keyword>
<evidence type="ECO:0000313" key="5">
    <source>
        <dbReference type="EMBL" id="GAI55075.1"/>
    </source>
</evidence>
<feature type="non-terminal residue" evidence="5">
    <location>
        <position position="1"/>
    </location>
</feature>
<dbReference type="GO" id="GO:0008270">
    <property type="term" value="F:zinc ion binding"/>
    <property type="evidence" value="ECO:0007669"/>
    <property type="project" value="InterPro"/>
</dbReference>
<dbReference type="SUPFAM" id="SSF50129">
    <property type="entry name" value="GroES-like"/>
    <property type="match status" value="1"/>
</dbReference>
<dbReference type="InterPro" id="IPR011032">
    <property type="entry name" value="GroES-like_sf"/>
</dbReference>
<name>X1QW05_9ZZZZ</name>
<dbReference type="EMBL" id="BARV01043236">
    <property type="protein sequence ID" value="GAI55075.1"/>
    <property type="molecule type" value="Genomic_DNA"/>
</dbReference>
<proteinExistence type="predicted"/>
<dbReference type="PANTHER" id="PTHR43401:SF2">
    <property type="entry name" value="L-THREONINE 3-DEHYDROGENASE"/>
    <property type="match status" value="1"/>
</dbReference>